<accession>A0ABR3F082</accession>
<gene>
    <name evidence="2" type="ORF">V5O48_013378</name>
</gene>
<sequence>MAPPKLYKTKAEKKQAEREKSARYYERNSEMIKARKRAKRAEARKPQPSAIAPDRKKSQSQAQRSERPKKSTRAPHIPPATKPTALPDNTRSADLACHLGSDTTILQDELSWGKDCFYTVNTGLVVDSEDEDWYREKLLNTVLEPEHGYNLPSMSTVTIPTLTSMRCRDAVWEIRTLHNRLNSELSPAGNGEGFLFNLHRESVSWCASGGEVNDEGSPLNRSRVLFQSMLQKTGKYRLYIAEWDVVGISLIEAVTLAARLRCFLDSIRVISDHILQGYGIPNREQGTMYYQRPEVRRWINHIV</sequence>
<evidence type="ECO:0000313" key="2">
    <source>
        <dbReference type="EMBL" id="KAL0568605.1"/>
    </source>
</evidence>
<evidence type="ECO:0000313" key="3">
    <source>
        <dbReference type="Proteomes" id="UP001465976"/>
    </source>
</evidence>
<organism evidence="2 3">
    <name type="scientific">Marasmius crinis-equi</name>
    <dbReference type="NCBI Taxonomy" id="585013"/>
    <lineage>
        <taxon>Eukaryota</taxon>
        <taxon>Fungi</taxon>
        <taxon>Dikarya</taxon>
        <taxon>Basidiomycota</taxon>
        <taxon>Agaricomycotina</taxon>
        <taxon>Agaricomycetes</taxon>
        <taxon>Agaricomycetidae</taxon>
        <taxon>Agaricales</taxon>
        <taxon>Marasmiineae</taxon>
        <taxon>Marasmiaceae</taxon>
        <taxon>Marasmius</taxon>
    </lineage>
</organism>
<feature type="region of interest" description="Disordered" evidence="1">
    <location>
        <begin position="1"/>
        <end position="89"/>
    </location>
</feature>
<feature type="compositionally biased region" description="Basic and acidic residues" evidence="1">
    <location>
        <begin position="9"/>
        <end position="33"/>
    </location>
</feature>
<reference evidence="2 3" key="1">
    <citation type="submission" date="2024-02" db="EMBL/GenBank/DDBJ databases">
        <title>A draft genome for the cacao thread blight pathogen Marasmius crinis-equi.</title>
        <authorList>
            <person name="Cohen S.P."/>
            <person name="Baruah I.K."/>
            <person name="Amoako-Attah I."/>
            <person name="Bukari Y."/>
            <person name="Meinhardt L.W."/>
            <person name="Bailey B.A."/>
        </authorList>
    </citation>
    <scope>NUCLEOTIDE SEQUENCE [LARGE SCALE GENOMIC DNA]</scope>
    <source>
        <strain evidence="2 3">GH-76</strain>
    </source>
</reference>
<comment type="caution">
    <text evidence="2">The sequence shown here is derived from an EMBL/GenBank/DDBJ whole genome shotgun (WGS) entry which is preliminary data.</text>
</comment>
<proteinExistence type="predicted"/>
<evidence type="ECO:0000256" key="1">
    <source>
        <dbReference type="SAM" id="MobiDB-lite"/>
    </source>
</evidence>
<dbReference type="Proteomes" id="UP001465976">
    <property type="component" value="Unassembled WGS sequence"/>
</dbReference>
<protein>
    <submittedName>
        <fullName evidence="2">Uncharacterized protein</fullName>
    </submittedName>
</protein>
<keyword evidence="3" id="KW-1185">Reference proteome</keyword>
<name>A0ABR3F082_9AGAR</name>
<dbReference type="EMBL" id="JBAHYK010001297">
    <property type="protein sequence ID" value="KAL0568605.1"/>
    <property type="molecule type" value="Genomic_DNA"/>
</dbReference>